<reference evidence="1 2" key="1">
    <citation type="submission" date="2019-04" db="EMBL/GenBank/DDBJ databases">
        <title>An improved genome assembly and genetic linkage map for asparagus bean, Vigna unguiculata ssp. sesquipedialis.</title>
        <authorList>
            <person name="Xia Q."/>
            <person name="Zhang R."/>
            <person name="Dong Y."/>
        </authorList>
    </citation>
    <scope>NUCLEOTIDE SEQUENCE [LARGE SCALE GENOMIC DNA]</scope>
    <source>
        <tissue evidence="1">Leaf</tissue>
    </source>
</reference>
<keyword evidence="2" id="KW-1185">Reference proteome</keyword>
<organism evidence="1 2">
    <name type="scientific">Vigna unguiculata</name>
    <name type="common">Cowpea</name>
    <dbReference type="NCBI Taxonomy" id="3917"/>
    <lineage>
        <taxon>Eukaryota</taxon>
        <taxon>Viridiplantae</taxon>
        <taxon>Streptophyta</taxon>
        <taxon>Embryophyta</taxon>
        <taxon>Tracheophyta</taxon>
        <taxon>Spermatophyta</taxon>
        <taxon>Magnoliopsida</taxon>
        <taxon>eudicotyledons</taxon>
        <taxon>Gunneridae</taxon>
        <taxon>Pentapetalae</taxon>
        <taxon>rosids</taxon>
        <taxon>fabids</taxon>
        <taxon>Fabales</taxon>
        <taxon>Fabaceae</taxon>
        <taxon>Papilionoideae</taxon>
        <taxon>50 kb inversion clade</taxon>
        <taxon>NPAAA clade</taxon>
        <taxon>indigoferoid/millettioid clade</taxon>
        <taxon>Phaseoleae</taxon>
        <taxon>Vigna</taxon>
    </lineage>
</organism>
<dbReference type="EMBL" id="CP039354">
    <property type="protein sequence ID" value="QCE11287.1"/>
    <property type="molecule type" value="Genomic_DNA"/>
</dbReference>
<dbReference type="Proteomes" id="UP000501690">
    <property type="component" value="Linkage Group LG10"/>
</dbReference>
<evidence type="ECO:0000313" key="2">
    <source>
        <dbReference type="Proteomes" id="UP000501690"/>
    </source>
</evidence>
<proteinExistence type="predicted"/>
<gene>
    <name evidence="1" type="ORF">DEO72_LG10g2520</name>
</gene>
<dbReference type="AlphaFoldDB" id="A0A4D6NH80"/>
<protein>
    <submittedName>
        <fullName evidence="1">Uncharacterized protein</fullName>
    </submittedName>
</protein>
<name>A0A4D6NH80_VIGUN</name>
<sequence length="57" mass="6298">MVRRRARQRARRWRNWGVFRVLFGGGAIPTTLASWTEAHLATDGAVAMEGDGGGEKN</sequence>
<accession>A0A4D6NH80</accession>
<evidence type="ECO:0000313" key="1">
    <source>
        <dbReference type="EMBL" id="QCE11287.1"/>
    </source>
</evidence>